<comment type="caution">
    <text evidence="5">The sequence shown here is derived from an EMBL/GenBank/DDBJ whole genome shotgun (WGS) entry which is preliminary data.</text>
</comment>
<dbReference type="GO" id="GO:0005634">
    <property type="term" value="C:nucleus"/>
    <property type="evidence" value="ECO:0007669"/>
    <property type="project" value="TreeGrafter"/>
</dbReference>
<dbReference type="InterPro" id="IPR036249">
    <property type="entry name" value="Thioredoxin-like_sf"/>
</dbReference>
<dbReference type="PROSITE" id="PS50405">
    <property type="entry name" value="GST_CTER"/>
    <property type="match status" value="1"/>
</dbReference>
<accession>A0AAW0REG0</accession>
<dbReference type="Pfam" id="PF00043">
    <property type="entry name" value="GST_C"/>
    <property type="match status" value="1"/>
</dbReference>
<evidence type="ECO:0000313" key="6">
    <source>
        <dbReference type="Proteomes" id="UP001392437"/>
    </source>
</evidence>
<dbReference type="GO" id="GO:0006414">
    <property type="term" value="P:translational elongation"/>
    <property type="evidence" value="ECO:0007669"/>
    <property type="project" value="TreeGrafter"/>
</dbReference>
<protein>
    <submittedName>
        <fullName evidence="5">Glutathione S-transferase</fullName>
    </submittedName>
</protein>
<dbReference type="InterPro" id="IPR010987">
    <property type="entry name" value="Glutathione-S-Trfase_C-like"/>
</dbReference>
<dbReference type="Proteomes" id="UP001392437">
    <property type="component" value="Unassembled WGS sequence"/>
</dbReference>
<evidence type="ECO:0000313" key="5">
    <source>
        <dbReference type="EMBL" id="KAK8133134.1"/>
    </source>
</evidence>
<dbReference type="InterPro" id="IPR004045">
    <property type="entry name" value="Glutathione_S-Trfase_N"/>
</dbReference>
<feature type="domain" description="GST N-terminal" evidence="3">
    <location>
        <begin position="3"/>
        <end position="84"/>
    </location>
</feature>
<proteinExistence type="inferred from homology"/>
<evidence type="ECO:0000256" key="1">
    <source>
        <dbReference type="ARBA" id="ARBA00007409"/>
    </source>
</evidence>
<organism evidence="5 6">
    <name type="scientific">Apiospora kogelbergensis</name>
    <dbReference type="NCBI Taxonomy" id="1337665"/>
    <lineage>
        <taxon>Eukaryota</taxon>
        <taxon>Fungi</taxon>
        <taxon>Dikarya</taxon>
        <taxon>Ascomycota</taxon>
        <taxon>Pezizomycotina</taxon>
        <taxon>Sordariomycetes</taxon>
        <taxon>Xylariomycetidae</taxon>
        <taxon>Amphisphaeriales</taxon>
        <taxon>Apiosporaceae</taxon>
        <taxon>Apiospora</taxon>
    </lineage>
</organism>
<name>A0AAW0REG0_9PEZI</name>
<reference evidence="5 6" key="1">
    <citation type="submission" date="2023-01" db="EMBL/GenBank/DDBJ databases">
        <title>Analysis of 21 Apiospora genomes using comparative genomics revels a genus with tremendous synthesis potential of carbohydrate active enzymes and secondary metabolites.</title>
        <authorList>
            <person name="Sorensen T."/>
        </authorList>
    </citation>
    <scope>NUCLEOTIDE SEQUENCE [LARGE SCALE GENOMIC DNA]</scope>
    <source>
        <strain evidence="5 6">CBS 117206</strain>
    </source>
</reference>
<evidence type="ECO:0000259" key="4">
    <source>
        <dbReference type="PROSITE" id="PS50405"/>
    </source>
</evidence>
<dbReference type="InterPro" id="IPR040079">
    <property type="entry name" value="Glutathione_S-Trfase"/>
</dbReference>
<dbReference type="SFLD" id="SFLDG00358">
    <property type="entry name" value="Main_(cytGST)"/>
    <property type="match status" value="1"/>
</dbReference>
<gene>
    <name evidence="5" type="ORF">PG999_001307</name>
</gene>
<dbReference type="EMBL" id="JAQQWP010000001">
    <property type="protein sequence ID" value="KAK8133134.1"/>
    <property type="molecule type" value="Genomic_DNA"/>
</dbReference>
<evidence type="ECO:0000256" key="2">
    <source>
        <dbReference type="RuleBase" id="RU003494"/>
    </source>
</evidence>
<sequence>MAPFGKIYSYPGNFRVQRAQVVAAMNGLEVEVPADFQMEATKKPDFLAKFPMGKIPAFEGADGFCIAEGAAIAMYLAGSGPKAAQLLGGPGELQKRARITEWICFAETELNPQVLPAFVMCVLKYMPYSEAAYNNAANNLERALKRIDQAVDAGAKKFLVGDELTMADIMVAGPLFFGQGFLIDEKMRAAAPGAIKYLDGLAAMPEFQSVFGEIKKCETRVAAP</sequence>
<dbReference type="GO" id="GO:0005737">
    <property type="term" value="C:cytoplasm"/>
    <property type="evidence" value="ECO:0007669"/>
    <property type="project" value="TreeGrafter"/>
</dbReference>
<dbReference type="PANTHER" id="PTHR43986">
    <property type="entry name" value="ELONGATION FACTOR 1-GAMMA"/>
    <property type="match status" value="1"/>
</dbReference>
<dbReference type="Pfam" id="PF02798">
    <property type="entry name" value="GST_N"/>
    <property type="match status" value="1"/>
</dbReference>
<dbReference type="Gene3D" id="3.40.30.10">
    <property type="entry name" value="Glutaredoxin"/>
    <property type="match status" value="1"/>
</dbReference>
<comment type="similarity">
    <text evidence="1 2">Belongs to the GST superfamily.</text>
</comment>
<dbReference type="AlphaFoldDB" id="A0AAW0REG0"/>
<feature type="domain" description="GST C-terminal" evidence="4">
    <location>
        <begin position="92"/>
        <end position="224"/>
    </location>
</feature>
<dbReference type="PANTHER" id="PTHR43986:SF10">
    <property type="entry name" value="ELONGATION FACTOR EEF-1B GAMMA SUBUNIT, PUTATIVE (AFU_ORTHOLOGUE AFUA_1G17120)-RELATED"/>
    <property type="match status" value="1"/>
</dbReference>
<dbReference type="Gene3D" id="1.20.1050.10">
    <property type="match status" value="1"/>
</dbReference>
<dbReference type="PROSITE" id="PS50404">
    <property type="entry name" value="GST_NTER"/>
    <property type="match status" value="1"/>
</dbReference>
<evidence type="ECO:0000259" key="3">
    <source>
        <dbReference type="PROSITE" id="PS50404"/>
    </source>
</evidence>
<dbReference type="SUPFAM" id="SSF47616">
    <property type="entry name" value="GST C-terminal domain-like"/>
    <property type="match status" value="1"/>
</dbReference>
<dbReference type="SUPFAM" id="SSF52833">
    <property type="entry name" value="Thioredoxin-like"/>
    <property type="match status" value="1"/>
</dbReference>
<dbReference type="FunFam" id="3.40.30.10:FF:000142">
    <property type="entry name" value="Elongation factor 1 gamma"/>
    <property type="match status" value="1"/>
</dbReference>
<dbReference type="CDD" id="cd03044">
    <property type="entry name" value="GST_N_EF1Bgamma"/>
    <property type="match status" value="1"/>
</dbReference>
<keyword evidence="6" id="KW-1185">Reference proteome</keyword>
<dbReference type="InterPro" id="IPR050802">
    <property type="entry name" value="EF-GSTs"/>
</dbReference>
<dbReference type="InterPro" id="IPR004046">
    <property type="entry name" value="GST_C"/>
</dbReference>
<dbReference type="InterPro" id="IPR036282">
    <property type="entry name" value="Glutathione-S-Trfase_C_sf"/>
</dbReference>
<dbReference type="SFLD" id="SFLDS00019">
    <property type="entry name" value="Glutathione_Transferase_(cytos"/>
    <property type="match status" value="1"/>
</dbReference>